<sequence>MPQFTHLPEALEHWTGTLGDAPAFIFRHSRHGRHVLTWNKLYTLSGRFAAILRERAVSRGHLVVNTLTNSPERVVSELAILMSGAASVNGQCLLADGSDLLRTLRVSRAAAILVDPDVPDSPWNVLKHHVTVGDDDNVTSESLPELKKLFFVRRVEGKGHGDFFGHLETLSDWYQTDEITPDETATVFTTSGTTGFSKLVVYTHGNLTGWGQHSRAESQAFYQHGHLVLNMAPLGWAGGYIGNSIASGSVRVLCDVRAAGIPKDMPKFIWRCLVEEKCRRAVLSPLHLSGLVEIAKQHRQGDGANTDTSDTDTGLKNDESDTPKTDTKTALPLYDRKEPAFQAEAKADKKNNTVSLTKETDTTQEQQLAASKLVSGIENSSSTSREHAQNRDDSTRPDVSEATAEGKSRSDPTQGDSGSQTNRGDTPLTTAKLDMMVLGGLPVTRSMVKMALALSTVVVVVYGSTDVGFVSALVVQDWTDYVDHDTGSLVTNVQVKIVSQQDEDIQLPADQLGLILVKKSSSPRLLNDPEASAAMLTSDGFIRTGDVGRLDQRGHLIVEGRGSDAIMRGLYIFYPSWLETRVCACPGVRHVIIVGVPDPDVNEELCACVVLESDDVTMKEVREFVERDIVVKEDDPLSPRPRYYLRFESFPVTSTDKPRRKAIKEQATQMLGL</sequence>
<dbReference type="Pfam" id="PF13193">
    <property type="entry name" value="AMP-binding_C"/>
    <property type="match status" value="1"/>
</dbReference>
<organism evidence="4 5">
    <name type="scientific">Littorina saxatilis</name>
    <dbReference type="NCBI Taxonomy" id="31220"/>
    <lineage>
        <taxon>Eukaryota</taxon>
        <taxon>Metazoa</taxon>
        <taxon>Spiralia</taxon>
        <taxon>Lophotrochozoa</taxon>
        <taxon>Mollusca</taxon>
        <taxon>Gastropoda</taxon>
        <taxon>Caenogastropoda</taxon>
        <taxon>Littorinimorpha</taxon>
        <taxon>Littorinoidea</taxon>
        <taxon>Littorinidae</taxon>
        <taxon>Littorina</taxon>
    </lineage>
</organism>
<reference evidence="4 5" key="1">
    <citation type="submission" date="2024-02" db="EMBL/GenBank/DDBJ databases">
        <title>Chromosome-scale genome assembly of the rough periwinkle Littorina saxatilis.</title>
        <authorList>
            <person name="De Jode A."/>
            <person name="Faria R."/>
            <person name="Formenti G."/>
            <person name="Sims Y."/>
            <person name="Smith T.P."/>
            <person name="Tracey A."/>
            <person name="Wood J.M.D."/>
            <person name="Zagrodzka Z.B."/>
            <person name="Johannesson K."/>
            <person name="Butlin R.K."/>
            <person name="Leder E.H."/>
        </authorList>
    </citation>
    <scope>NUCLEOTIDE SEQUENCE [LARGE SCALE GENOMIC DNA]</scope>
    <source>
        <strain evidence="4">Snail1</strain>
        <tissue evidence="4">Muscle</tissue>
    </source>
</reference>
<keyword evidence="5" id="KW-1185">Reference proteome</keyword>
<dbReference type="Pfam" id="PF00501">
    <property type="entry name" value="AMP-binding"/>
    <property type="match status" value="1"/>
</dbReference>
<proteinExistence type="predicted"/>
<dbReference type="InterPro" id="IPR045851">
    <property type="entry name" value="AMP-bd_C_sf"/>
</dbReference>
<feature type="domain" description="AMP-dependent synthetase/ligase" evidence="2">
    <location>
        <begin position="12"/>
        <end position="519"/>
    </location>
</feature>
<feature type="compositionally biased region" description="Basic and acidic residues" evidence="1">
    <location>
        <begin position="334"/>
        <end position="351"/>
    </location>
</feature>
<evidence type="ECO:0000313" key="4">
    <source>
        <dbReference type="EMBL" id="KAK7104986.1"/>
    </source>
</evidence>
<feature type="compositionally biased region" description="Basic and acidic residues" evidence="1">
    <location>
        <begin position="384"/>
        <end position="410"/>
    </location>
</feature>
<evidence type="ECO:0000259" key="3">
    <source>
        <dbReference type="Pfam" id="PF13193"/>
    </source>
</evidence>
<feature type="compositionally biased region" description="Polar residues" evidence="1">
    <location>
        <begin position="411"/>
        <end position="428"/>
    </location>
</feature>
<dbReference type="PROSITE" id="PS00455">
    <property type="entry name" value="AMP_BINDING"/>
    <property type="match status" value="1"/>
</dbReference>
<dbReference type="EMBL" id="JBAMIC010000008">
    <property type="protein sequence ID" value="KAK7104986.1"/>
    <property type="molecule type" value="Genomic_DNA"/>
</dbReference>
<gene>
    <name evidence="4" type="ORF">V1264_019617</name>
</gene>
<feature type="compositionally biased region" description="Polar residues" evidence="1">
    <location>
        <begin position="303"/>
        <end position="312"/>
    </location>
</feature>
<dbReference type="InterPro" id="IPR025110">
    <property type="entry name" value="AMP-bd_C"/>
</dbReference>
<dbReference type="InterPro" id="IPR000873">
    <property type="entry name" value="AMP-dep_synth/lig_dom"/>
</dbReference>
<dbReference type="Gene3D" id="3.30.300.30">
    <property type="match status" value="1"/>
</dbReference>
<dbReference type="SUPFAM" id="SSF56801">
    <property type="entry name" value="Acetyl-CoA synthetase-like"/>
    <property type="match status" value="1"/>
</dbReference>
<dbReference type="PANTHER" id="PTHR42814">
    <property type="entry name" value="AMP-BINDING DOMAIN-CONTAINING PROTEIN"/>
    <property type="match status" value="1"/>
</dbReference>
<accession>A0AAN9GE75</accession>
<dbReference type="InterPro" id="IPR020845">
    <property type="entry name" value="AMP-binding_CS"/>
</dbReference>
<feature type="region of interest" description="Disordered" evidence="1">
    <location>
        <begin position="298"/>
        <end position="428"/>
    </location>
</feature>
<evidence type="ECO:0000259" key="2">
    <source>
        <dbReference type="Pfam" id="PF00501"/>
    </source>
</evidence>
<name>A0AAN9GE75_9CAEN</name>
<feature type="compositionally biased region" description="Basic and acidic residues" evidence="1">
    <location>
        <begin position="313"/>
        <end position="327"/>
    </location>
</feature>
<evidence type="ECO:0000256" key="1">
    <source>
        <dbReference type="SAM" id="MobiDB-lite"/>
    </source>
</evidence>
<feature type="domain" description="AMP-binding enzyme C-terminal" evidence="3">
    <location>
        <begin position="579"/>
        <end position="654"/>
    </location>
</feature>
<dbReference type="PANTHER" id="PTHR42814:SF3">
    <property type="entry name" value="BETA-N-ACETYLHEXOSAMINIDASE"/>
    <property type="match status" value="1"/>
</dbReference>
<evidence type="ECO:0000313" key="5">
    <source>
        <dbReference type="Proteomes" id="UP001374579"/>
    </source>
</evidence>
<dbReference type="Gene3D" id="3.40.50.12780">
    <property type="entry name" value="N-terminal domain of ligase-like"/>
    <property type="match status" value="2"/>
</dbReference>
<dbReference type="AlphaFoldDB" id="A0AAN9GE75"/>
<protein>
    <submittedName>
        <fullName evidence="4">Uncharacterized protein</fullName>
    </submittedName>
</protein>
<dbReference type="Proteomes" id="UP001374579">
    <property type="component" value="Unassembled WGS sequence"/>
</dbReference>
<dbReference type="InterPro" id="IPR042099">
    <property type="entry name" value="ANL_N_sf"/>
</dbReference>
<comment type="caution">
    <text evidence="4">The sequence shown here is derived from an EMBL/GenBank/DDBJ whole genome shotgun (WGS) entry which is preliminary data.</text>
</comment>
<feature type="compositionally biased region" description="Polar residues" evidence="1">
    <location>
        <begin position="352"/>
        <end position="369"/>
    </location>
</feature>